<feature type="domain" description="Phosphofurin acidic cluster sorting protein 1/2 N-terminal C2" evidence="5">
    <location>
        <begin position="39"/>
        <end position="198"/>
    </location>
</feature>
<feature type="compositionally biased region" description="Low complexity" evidence="3">
    <location>
        <begin position="719"/>
        <end position="733"/>
    </location>
</feature>
<evidence type="ECO:0000313" key="7">
    <source>
        <dbReference type="Proteomes" id="UP000001074"/>
    </source>
</evidence>
<dbReference type="InterPro" id="IPR019381">
    <property type="entry name" value="PACS1/2_C"/>
</dbReference>
<dbReference type="Pfam" id="PF25332">
    <property type="entry name" value="C2_PACS_N"/>
    <property type="match status" value="1"/>
</dbReference>
<name>L7N151_MYOLU</name>
<reference evidence="6" key="2">
    <citation type="submission" date="2025-08" db="UniProtKB">
        <authorList>
            <consortium name="Ensembl"/>
        </authorList>
    </citation>
    <scope>IDENTIFICATION</scope>
</reference>
<gene>
    <name evidence="6" type="primary">LOC102430194</name>
</gene>
<dbReference type="eggNOG" id="KOG3709">
    <property type="taxonomic scope" value="Eukaryota"/>
</dbReference>
<proteinExistence type="inferred from homology"/>
<organism evidence="6 7">
    <name type="scientific">Myotis lucifugus</name>
    <name type="common">Little brown bat</name>
    <dbReference type="NCBI Taxonomy" id="59463"/>
    <lineage>
        <taxon>Eukaryota</taxon>
        <taxon>Metazoa</taxon>
        <taxon>Chordata</taxon>
        <taxon>Craniata</taxon>
        <taxon>Vertebrata</taxon>
        <taxon>Euteleostomi</taxon>
        <taxon>Mammalia</taxon>
        <taxon>Eutheria</taxon>
        <taxon>Laurasiatheria</taxon>
        <taxon>Chiroptera</taxon>
        <taxon>Yangochiroptera</taxon>
        <taxon>Vespertilionidae</taxon>
        <taxon>Myotis</taxon>
    </lineage>
</organism>
<sequence>QEEKPSTLSRKRTGRVPAAAASSRTVGLASTSTVLKTQVPQNLFATWELDCSSPSCVPRWCSLTLKKLVIVKKLAKDLNSVVISVKMRDSKGILRSQEIVLPRGRPVQTNLALTFSLQYNHFLKGEGNKLLIMLEQRKCSKNRNVLGYETLATGAIHMADVMQRNPKCGQMVSLCGSIKEPSTTVAEIWISSLCSQPIEHKDSAMQVSPKAKSAGNYEGQDECSFSELQPSCRGKHRQDLHKDDLEKGKPKKQQQSIRGSTLTRQQNYHQKVLLWLHTVQGSEEILDPEQDHGEHVPEVEEDLDLLYDMLQNPSDSGPDTEDDGSVLSTLKPRLRPYFEGLFSGPDVKDNHSVLSSPNPNLRPHMEGLSDSSLQMEILAHLPENTRALGGKQPSHGDSKLVAYGTPTTKIRMASLSRQPIDDEATDMQSLVMPSSRSKRKQAGRRGCDTALNEWVNRLDNESPDPQSQRQIPTKPVCDQLHNILISQDKMPENIILVNTCDWQGQLLSDILQGHTLPVVCTCSTDDVQEAFSIIVSQMQRYCNCNSQALTPLKMAVAGAQPYFNAVLRVFVEQLSQQPPQWLEYMRFLVIPLGSHPLASYLGSMDCRYNNLFQDLYWRDMFNNLESQNTLQDTQDVVLRISEYVAGANCVYLLPIAEAMLMSKQQRPNEKSSQKLIPFVGAVKVGRVEPSAAMLGDSDDVVPSCSSELLSPTGRASPNTLSPPSMSGGLSSTSQSVHAEMMELQVDYWTAAQPIDMKRVPEKKHLLTTKNTLKCFFQSVQVSRLPRSGEGTATPAMAMKVVTKERKKKAPMKTKDEDVECKSQCIQGIGRLVCKAKHQQSMLPVVIDGVEWNDVAFFQLAAQWSSHVKHFPICTFAHNSPTF</sequence>
<dbReference type="Proteomes" id="UP000001074">
    <property type="component" value="Unassembled WGS sequence"/>
</dbReference>
<feature type="compositionally biased region" description="Polar residues" evidence="3">
    <location>
        <begin position="703"/>
        <end position="718"/>
    </location>
</feature>
<feature type="domain" description="Phosphofurin acidic cluster sorting protein 1/2 C-terminal" evidence="4">
    <location>
        <begin position="476"/>
        <end position="877"/>
    </location>
</feature>
<protein>
    <recommendedName>
        <fullName evidence="8">Phosphofurin acidic cluster sorting protein 2</fullName>
    </recommendedName>
</protein>
<feature type="region of interest" description="Disordered" evidence="3">
    <location>
        <begin position="696"/>
        <end position="733"/>
    </location>
</feature>
<dbReference type="Pfam" id="PF10254">
    <property type="entry name" value="Pacs-1"/>
    <property type="match status" value="1"/>
</dbReference>
<evidence type="ECO:0008006" key="8">
    <source>
        <dbReference type="Google" id="ProtNLM"/>
    </source>
</evidence>
<evidence type="ECO:0000313" key="6">
    <source>
        <dbReference type="Ensembl" id="ENSMLUP00000003027.2"/>
    </source>
</evidence>
<keyword evidence="2" id="KW-0597">Phosphoprotein</keyword>
<evidence type="ECO:0000259" key="5">
    <source>
        <dbReference type="Pfam" id="PF25332"/>
    </source>
</evidence>
<evidence type="ECO:0000256" key="1">
    <source>
        <dbReference type="ARBA" id="ARBA00008590"/>
    </source>
</evidence>
<dbReference type="PANTHER" id="PTHR13280">
    <property type="entry name" value="PHOSPHOFURIN ACIDIC CLUSTER SORTING PROTEIN"/>
    <property type="match status" value="1"/>
</dbReference>
<feature type="compositionally biased region" description="Polar residues" evidence="3">
    <location>
        <begin position="253"/>
        <end position="263"/>
    </location>
</feature>
<evidence type="ECO:0000256" key="3">
    <source>
        <dbReference type="SAM" id="MobiDB-lite"/>
    </source>
</evidence>
<reference evidence="6" key="3">
    <citation type="submission" date="2025-09" db="UniProtKB">
        <authorList>
            <consortium name="Ensembl"/>
        </authorList>
    </citation>
    <scope>IDENTIFICATION</scope>
</reference>
<dbReference type="AlphaFoldDB" id="L7N151"/>
<dbReference type="PANTHER" id="PTHR13280:SF15">
    <property type="entry name" value="PHOSPHOFURIN ACIDIC CLUSTER SORTING PROTEIN 2"/>
    <property type="match status" value="1"/>
</dbReference>
<evidence type="ECO:0000259" key="4">
    <source>
        <dbReference type="Pfam" id="PF10254"/>
    </source>
</evidence>
<comment type="similarity">
    <text evidence="1">Belongs to the PACS family.</text>
</comment>
<dbReference type="GO" id="GO:0044325">
    <property type="term" value="F:transmembrane transporter binding"/>
    <property type="evidence" value="ECO:0007669"/>
    <property type="project" value="TreeGrafter"/>
</dbReference>
<dbReference type="EMBL" id="AAPE02057803">
    <property type="status" value="NOT_ANNOTATED_CDS"/>
    <property type="molecule type" value="Genomic_DNA"/>
</dbReference>
<dbReference type="GO" id="GO:0072659">
    <property type="term" value="P:protein localization to plasma membrane"/>
    <property type="evidence" value="ECO:0007669"/>
    <property type="project" value="TreeGrafter"/>
</dbReference>
<evidence type="ECO:0000256" key="2">
    <source>
        <dbReference type="ARBA" id="ARBA00022553"/>
    </source>
</evidence>
<dbReference type="GeneTree" id="ENSGT00950000183209"/>
<dbReference type="Ensembl" id="ENSMLUT00000003330.2">
    <property type="protein sequence ID" value="ENSMLUP00000003027.2"/>
    <property type="gene ID" value="ENSMLUG00000030083.1"/>
</dbReference>
<dbReference type="InParanoid" id="L7N151"/>
<reference evidence="6 7" key="1">
    <citation type="journal article" date="2011" name="Nature">
        <title>A high-resolution map of human evolutionary constraint using 29 mammals.</title>
        <authorList>
            <person name="Lindblad-Toh K."/>
            <person name="Garber M."/>
            <person name="Zuk O."/>
            <person name="Lin M.F."/>
            <person name="Parker B.J."/>
            <person name="Washietl S."/>
            <person name="Kheradpour P."/>
            <person name="Ernst J."/>
            <person name="Jordan G."/>
            <person name="Mauceli E."/>
            <person name="Ward L.D."/>
            <person name="Lowe C.B."/>
            <person name="Holloway A.K."/>
            <person name="Clamp M."/>
            <person name="Gnerre S."/>
            <person name="Alfoldi J."/>
            <person name="Beal K."/>
            <person name="Chang J."/>
            <person name="Clawson H."/>
            <person name="Cuff J."/>
            <person name="Di Palma F."/>
            <person name="Fitzgerald S."/>
            <person name="Flicek P."/>
            <person name="Guttman M."/>
            <person name="Hubisz M.J."/>
            <person name="Jaffe D.B."/>
            <person name="Jungreis I."/>
            <person name="Kent W.J."/>
            <person name="Kostka D."/>
            <person name="Lara M."/>
            <person name="Martins A.L."/>
            <person name="Massingham T."/>
            <person name="Moltke I."/>
            <person name="Raney B.J."/>
            <person name="Rasmussen M.D."/>
            <person name="Robinson J."/>
            <person name="Stark A."/>
            <person name="Vilella A.J."/>
            <person name="Wen J."/>
            <person name="Xie X."/>
            <person name="Zody M.C."/>
            <person name="Baldwin J."/>
            <person name="Bloom T."/>
            <person name="Chin C.W."/>
            <person name="Heiman D."/>
            <person name="Nicol R."/>
            <person name="Nusbaum C."/>
            <person name="Young S."/>
            <person name="Wilkinson J."/>
            <person name="Worley K.C."/>
            <person name="Kovar C.L."/>
            <person name="Muzny D.M."/>
            <person name="Gibbs R.A."/>
            <person name="Cree A."/>
            <person name="Dihn H.H."/>
            <person name="Fowler G."/>
            <person name="Jhangiani S."/>
            <person name="Joshi V."/>
            <person name="Lee S."/>
            <person name="Lewis L.R."/>
            <person name="Nazareth L.V."/>
            <person name="Okwuonu G."/>
            <person name="Santibanez J."/>
            <person name="Warren W.C."/>
            <person name="Mardis E.R."/>
            <person name="Weinstock G.M."/>
            <person name="Wilson R.K."/>
            <person name="Delehaunty K."/>
            <person name="Dooling D."/>
            <person name="Fronik C."/>
            <person name="Fulton L."/>
            <person name="Fulton B."/>
            <person name="Graves T."/>
            <person name="Minx P."/>
            <person name="Sodergren E."/>
            <person name="Birney E."/>
            <person name="Margulies E.H."/>
            <person name="Herrero J."/>
            <person name="Green E.D."/>
            <person name="Haussler D."/>
            <person name="Siepel A."/>
            <person name="Goldman N."/>
            <person name="Pollard K.S."/>
            <person name="Pedersen J.S."/>
            <person name="Lander E.S."/>
            <person name="Kellis M."/>
        </authorList>
    </citation>
    <scope>NUCLEOTIDE SEQUENCE [LARGE SCALE GENOMIC DNA]</scope>
</reference>
<feature type="region of interest" description="Disordered" evidence="3">
    <location>
        <begin position="204"/>
        <end position="263"/>
    </location>
</feature>
<accession>L7N151</accession>
<keyword evidence="7" id="KW-1185">Reference proteome</keyword>
<dbReference type="InterPro" id="IPR057541">
    <property type="entry name" value="PACS1/2_N"/>
</dbReference>